<evidence type="ECO:0000313" key="4">
    <source>
        <dbReference type="Proteomes" id="UP000823914"/>
    </source>
</evidence>
<sequence>MEIVQLGQELLRQKSQPVEEVNEELLATIQDMFVTMDNSNGVGLAAPQVGILKRFFVITVDDGVRRVYINPQIIATSQEVCNFEEGCLSIPNVYETITRPEKVTIQAINEKGKPFVQEADGYLARVIQHEYDHLDGILYIDRGDEEFKKKTEATFEKRALRRKEKEAAKAAKAAKIAAKKAKKVGAQC</sequence>
<accession>A0A9E2L4Q3</accession>
<dbReference type="GO" id="GO:0006412">
    <property type="term" value="P:translation"/>
    <property type="evidence" value="ECO:0007669"/>
    <property type="project" value="UniProtKB-UniRule"/>
</dbReference>
<gene>
    <name evidence="2 3" type="primary">def</name>
    <name evidence="3" type="ORF">IAA16_10620</name>
</gene>
<dbReference type="Pfam" id="PF01327">
    <property type="entry name" value="Pep_deformylase"/>
    <property type="match status" value="1"/>
</dbReference>
<dbReference type="Proteomes" id="UP000823914">
    <property type="component" value="Unassembled WGS sequence"/>
</dbReference>
<dbReference type="GO" id="GO:0046872">
    <property type="term" value="F:metal ion binding"/>
    <property type="evidence" value="ECO:0007669"/>
    <property type="project" value="UniProtKB-KW"/>
</dbReference>
<proteinExistence type="inferred from homology"/>
<dbReference type="SUPFAM" id="SSF56420">
    <property type="entry name" value="Peptide deformylase"/>
    <property type="match status" value="1"/>
</dbReference>
<dbReference type="AlphaFoldDB" id="A0A9E2L4Q3"/>
<keyword evidence="2" id="KW-0408">Iron</keyword>
<comment type="cofactor">
    <cofactor evidence="2">
        <name>Fe(2+)</name>
        <dbReference type="ChEBI" id="CHEBI:29033"/>
    </cofactor>
    <text evidence="2">Binds 1 Fe(2+) ion.</text>
</comment>
<name>A0A9E2L4Q3_9SPIR</name>
<dbReference type="HAMAP" id="MF_00163">
    <property type="entry name" value="Pep_deformylase"/>
    <property type="match status" value="1"/>
</dbReference>
<keyword evidence="2 3" id="KW-0378">Hydrolase</keyword>
<organism evidence="3 4">
    <name type="scientific">Candidatus Treponema excrementipullorum</name>
    <dbReference type="NCBI Taxonomy" id="2838768"/>
    <lineage>
        <taxon>Bacteria</taxon>
        <taxon>Pseudomonadati</taxon>
        <taxon>Spirochaetota</taxon>
        <taxon>Spirochaetia</taxon>
        <taxon>Spirochaetales</taxon>
        <taxon>Treponemataceae</taxon>
        <taxon>Treponema</taxon>
    </lineage>
</organism>
<dbReference type="CDD" id="cd00487">
    <property type="entry name" value="Pep_deformylase"/>
    <property type="match status" value="1"/>
</dbReference>
<dbReference type="PANTHER" id="PTHR10458">
    <property type="entry name" value="PEPTIDE DEFORMYLASE"/>
    <property type="match status" value="1"/>
</dbReference>
<evidence type="ECO:0000256" key="2">
    <source>
        <dbReference type="HAMAP-Rule" id="MF_00163"/>
    </source>
</evidence>
<feature type="active site" evidence="2">
    <location>
        <position position="130"/>
    </location>
</feature>
<dbReference type="PIRSF" id="PIRSF004749">
    <property type="entry name" value="Pep_def"/>
    <property type="match status" value="1"/>
</dbReference>
<feature type="binding site" evidence="2">
    <location>
        <position position="133"/>
    </location>
    <ligand>
        <name>Fe cation</name>
        <dbReference type="ChEBI" id="CHEBI:24875"/>
    </ligand>
</feature>
<dbReference type="NCBIfam" id="NF001159">
    <property type="entry name" value="PRK00150.1-3"/>
    <property type="match status" value="1"/>
</dbReference>
<evidence type="ECO:0000313" key="3">
    <source>
        <dbReference type="EMBL" id="MBU3851010.1"/>
    </source>
</evidence>
<dbReference type="GO" id="GO:0042586">
    <property type="term" value="F:peptide deformylase activity"/>
    <property type="evidence" value="ECO:0007669"/>
    <property type="project" value="UniProtKB-UniRule"/>
</dbReference>
<dbReference type="PANTHER" id="PTHR10458:SF22">
    <property type="entry name" value="PEPTIDE DEFORMYLASE"/>
    <property type="match status" value="1"/>
</dbReference>
<comment type="function">
    <text evidence="2">Removes the formyl group from the N-terminal Met of newly synthesized proteins. Requires at least a dipeptide for an efficient rate of reaction. N-terminal L-methionine is a prerequisite for activity but the enzyme has broad specificity at other positions.</text>
</comment>
<comment type="catalytic activity">
    <reaction evidence="2">
        <text>N-terminal N-formyl-L-methionyl-[peptide] + H2O = N-terminal L-methionyl-[peptide] + formate</text>
        <dbReference type="Rhea" id="RHEA:24420"/>
        <dbReference type="Rhea" id="RHEA-COMP:10639"/>
        <dbReference type="Rhea" id="RHEA-COMP:10640"/>
        <dbReference type="ChEBI" id="CHEBI:15377"/>
        <dbReference type="ChEBI" id="CHEBI:15740"/>
        <dbReference type="ChEBI" id="CHEBI:49298"/>
        <dbReference type="ChEBI" id="CHEBI:64731"/>
        <dbReference type="EC" id="3.5.1.88"/>
    </reaction>
</comment>
<dbReference type="EC" id="3.5.1.88" evidence="2"/>
<dbReference type="NCBIfam" id="TIGR00079">
    <property type="entry name" value="pept_deformyl"/>
    <property type="match status" value="1"/>
</dbReference>
<reference evidence="3" key="2">
    <citation type="submission" date="2021-04" db="EMBL/GenBank/DDBJ databases">
        <authorList>
            <person name="Gilroy R."/>
        </authorList>
    </citation>
    <scope>NUCLEOTIDE SEQUENCE</scope>
    <source>
        <strain evidence="3">Gambia15-2214</strain>
    </source>
</reference>
<protein>
    <recommendedName>
        <fullName evidence="2">Peptide deformylase</fullName>
        <shortName evidence="2">PDF</shortName>
        <ecNumber evidence="2">3.5.1.88</ecNumber>
    </recommendedName>
    <alternativeName>
        <fullName evidence="2">Polypeptide deformylase</fullName>
    </alternativeName>
</protein>
<comment type="similarity">
    <text evidence="1 2">Belongs to the polypeptide deformylase family.</text>
</comment>
<feature type="binding site" evidence="2">
    <location>
        <position position="129"/>
    </location>
    <ligand>
        <name>Fe cation</name>
        <dbReference type="ChEBI" id="CHEBI:24875"/>
    </ligand>
</feature>
<dbReference type="PRINTS" id="PR01576">
    <property type="entry name" value="PDEFORMYLASE"/>
</dbReference>
<feature type="binding site" evidence="2">
    <location>
        <position position="87"/>
    </location>
    <ligand>
        <name>Fe cation</name>
        <dbReference type="ChEBI" id="CHEBI:24875"/>
    </ligand>
</feature>
<dbReference type="EMBL" id="JAHLFV010000243">
    <property type="protein sequence ID" value="MBU3851010.1"/>
    <property type="molecule type" value="Genomic_DNA"/>
</dbReference>
<dbReference type="InterPro" id="IPR036821">
    <property type="entry name" value="Peptide_deformylase_sf"/>
</dbReference>
<keyword evidence="2" id="KW-0479">Metal-binding</keyword>
<evidence type="ECO:0000256" key="1">
    <source>
        <dbReference type="ARBA" id="ARBA00010759"/>
    </source>
</evidence>
<dbReference type="Gene3D" id="3.90.45.10">
    <property type="entry name" value="Peptide deformylase"/>
    <property type="match status" value="1"/>
</dbReference>
<dbReference type="InterPro" id="IPR023635">
    <property type="entry name" value="Peptide_deformylase"/>
</dbReference>
<comment type="caution">
    <text evidence="3">The sequence shown here is derived from an EMBL/GenBank/DDBJ whole genome shotgun (WGS) entry which is preliminary data.</text>
</comment>
<keyword evidence="2" id="KW-0648">Protein biosynthesis</keyword>
<reference evidence="3" key="1">
    <citation type="journal article" date="2021" name="PeerJ">
        <title>Extensive microbial diversity within the chicken gut microbiome revealed by metagenomics and culture.</title>
        <authorList>
            <person name="Gilroy R."/>
            <person name="Ravi A."/>
            <person name="Getino M."/>
            <person name="Pursley I."/>
            <person name="Horton D.L."/>
            <person name="Alikhan N.F."/>
            <person name="Baker D."/>
            <person name="Gharbi K."/>
            <person name="Hall N."/>
            <person name="Watson M."/>
            <person name="Adriaenssens E.M."/>
            <person name="Foster-Nyarko E."/>
            <person name="Jarju S."/>
            <person name="Secka A."/>
            <person name="Antonio M."/>
            <person name="Oren A."/>
            <person name="Chaudhuri R.R."/>
            <person name="La Ragione R."/>
            <person name="Hildebrand F."/>
            <person name="Pallen M.J."/>
        </authorList>
    </citation>
    <scope>NUCLEOTIDE SEQUENCE</scope>
    <source>
        <strain evidence="3">Gambia15-2214</strain>
    </source>
</reference>